<comment type="subcellular location">
    <subcellularLocation>
        <location evidence="1">Cell membrane</location>
        <topology evidence="1">Multi-pass membrane protein</topology>
    </subcellularLocation>
</comment>
<keyword evidence="7" id="KW-0675">Receptor</keyword>
<dbReference type="PRINTS" id="PR00237">
    <property type="entry name" value="GPCRRHODOPSN"/>
</dbReference>
<evidence type="ECO:0000256" key="10">
    <source>
        <dbReference type="SAM" id="Phobius"/>
    </source>
</evidence>
<keyword evidence="8" id="KW-0325">Glycoprotein</keyword>
<keyword evidence="13" id="KW-1185">Reference proteome</keyword>
<feature type="transmembrane region" description="Helical" evidence="10">
    <location>
        <begin position="49"/>
        <end position="73"/>
    </location>
</feature>
<dbReference type="Pfam" id="PF00001">
    <property type="entry name" value="7tm_1"/>
    <property type="match status" value="1"/>
</dbReference>
<gene>
    <name evidence="12" type="ORF">BV898_08028</name>
</gene>
<evidence type="ECO:0000256" key="6">
    <source>
        <dbReference type="ARBA" id="ARBA00023136"/>
    </source>
</evidence>
<dbReference type="OrthoDB" id="5960986at2759"/>
<evidence type="ECO:0000256" key="8">
    <source>
        <dbReference type="ARBA" id="ARBA00023180"/>
    </source>
</evidence>
<dbReference type="InterPro" id="IPR017452">
    <property type="entry name" value="GPCR_Rhodpsn_7TM"/>
</dbReference>
<feature type="transmembrane region" description="Helical" evidence="10">
    <location>
        <begin position="130"/>
        <end position="152"/>
    </location>
</feature>
<evidence type="ECO:0000256" key="4">
    <source>
        <dbReference type="ARBA" id="ARBA00022989"/>
    </source>
</evidence>
<dbReference type="PANTHER" id="PTHR24246:SF27">
    <property type="entry name" value="ADENOSINE RECEPTOR, ISOFORM A"/>
    <property type="match status" value="1"/>
</dbReference>
<feature type="transmembrane region" description="Helical" evidence="10">
    <location>
        <begin position="182"/>
        <end position="205"/>
    </location>
</feature>
<keyword evidence="6 10" id="KW-0472">Membrane</keyword>
<evidence type="ECO:0000256" key="7">
    <source>
        <dbReference type="ARBA" id="ARBA00023170"/>
    </source>
</evidence>
<sequence>MDLQPPDSVAKLSLVCIEIAMVAANVIGNGLVVISFIKSPRLRKYLPYLWLLHLAFANFLLGTAFLYHVLMYFGCVESQRQSCVIRFAISITALLVSLSLLVCLATHVFVLSVKFSFSSKAWVSARNLHFVGLVGWVCASAFGVLPILGVGVRADNVSSSSTGTVLWNDSCDCKIANVLCPWYFYLLSVILISLATAICAVYYLIQRQLKLRRNSSASLSAIPQPTSQAIIAAVGSDKALKTFMLASVSSVLCVVAFVSLIVQYLQQSSGSAQDFCHRGLSWLGSIAVLALFLHSCLNPIVYSFRLGAFRKSFSAVSTGRFTGFGNAFETNLELSFLATVTLLVSLLMLVFMAFQVLLVAMNFKTIA</sequence>
<feature type="transmembrane region" description="Helical" evidence="10">
    <location>
        <begin position="282"/>
        <end position="304"/>
    </location>
</feature>
<keyword evidence="3 10" id="KW-0812">Transmembrane</keyword>
<proteinExistence type="predicted"/>
<dbReference type="CDD" id="cd00637">
    <property type="entry name" value="7tm_classA_rhodopsin-like"/>
    <property type="match status" value="1"/>
</dbReference>
<evidence type="ECO:0000256" key="9">
    <source>
        <dbReference type="ARBA" id="ARBA00023224"/>
    </source>
</evidence>
<accession>A0A1W0WRT4</accession>
<feature type="domain" description="G-protein coupled receptors family 1 profile" evidence="11">
    <location>
        <begin position="28"/>
        <end position="302"/>
    </location>
</feature>
<dbReference type="Gene3D" id="1.20.1070.10">
    <property type="entry name" value="Rhodopsin 7-helix transmembrane proteins"/>
    <property type="match status" value="1"/>
</dbReference>
<keyword evidence="9" id="KW-0807">Transducer</keyword>
<organism evidence="12 13">
    <name type="scientific">Hypsibius exemplaris</name>
    <name type="common">Freshwater tardigrade</name>
    <dbReference type="NCBI Taxonomy" id="2072580"/>
    <lineage>
        <taxon>Eukaryota</taxon>
        <taxon>Metazoa</taxon>
        <taxon>Ecdysozoa</taxon>
        <taxon>Tardigrada</taxon>
        <taxon>Eutardigrada</taxon>
        <taxon>Parachela</taxon>
        <taxon>Hypsibioidea</taxon>
        <taxon>Hypsibiidae</taxon>
        <taxon>Hypsibius</taxon>
    </lineage>
</organism>
<feature type="transmembrane region" description="Helical" evidence="10">
    <location>
        <begin position="12"/>
        <end position="37"/>
    </location>
</feature>
<evidence type="ECO:0000313" key="12">
    <source>
        <dbReference type="EMBL" id="OQV17899.1"/>
    </source>
</evidence>
<evidence type="ECO:0000256" key="1">
    <source>
        <dbReference type="ARBA" id="ARBA00004651"/>
    </source>
</evidence>
<evidence type="ECO:0000259" key="11">
    <source>
        <dbReference type="PROSITE" id="PS50262"/>
    </source>
</evidence>
<dbReference type="GO" id="GO:0004930">
    <property type="term" value="F:G protein-coupled receptor activity"/>
    <property type="evidence" value="ECO:0007669"/>
    <property type="project" value="UniProtKB-KW"/>
</dbReference>
<evidence type="ECO:0000256" key="3">
    <source>
        <dbReference type="ARBA" id="ARBA00022692"/>
    </source>
</evidence>
<feature type="transmembrane region" description="Helical" evidence="10">
    <location>
        <begin position="85"/>
        <end position="110"/>
    </location>
</feature>
<reference evidence="13" key="1">
    <citation type="submission" date="2017-01" db="EMBL/GenBank/DDBJ databases">
        <title>Comparative genomics of anhydrobiosis in the tardigrade Hypsibius dujardini.</title>
        <authorList>
            <person name="Yoshida Y."/>
            <person name="Koutsovoulos G."/>
            <person name="Laetsch D."/>
            <person name="Stevens L."/>
            <person name="Kumar S."/>
            <person name="Horikawa D."/>
            <person name="Ishino K."/>
            <person name="Komine S."/>
            <person name="Tomita M."/>
            <person name="Blaxter M."/>
            <person name="Arakawa K."/>
        </authorList>
    </citation>
    <scope>NUCLEOTIDE SEQUENCE [LARGE SCALE GENOMIC DNA]</scope>
    <source>
        <strain evidence="13">Z151</strain>
    </source>
</reference>
<keyword evidence="5" id="KW-0297">G-protein coupled receptor</keyword>
<protein>
    <recommendedName>
        <fullName evidence="11">G-protein coupled receptors family 1 profile domain-containing protein</fullName>
    </recommendedName>
</protein>
<keyword evidence="2" id="KW-1003">Cell membrane</keyword>
<keyword evidence="4 10" id="KW-1133">Transmembrane helix</keyword>
<dbReference type="PANTHER" id="PTHR24246">
    <property type="entry name" value="OLFACTORY RECEPTOR AND ADENOSINE RECEPTOR"/>
    <property type="match status" value="1"/>
</dbReference>
<dbReference type="SUPFAM" id="SSF81321">
    <property type="entry name" value="Family A G protein-coupled receptor-like"/>
    <property type="match status" value="1"/>
</dbReference>
<feature type="transmembrane region" description="Helical" evidence="10">
    <location>
        <begin position="336"/>
        <end position="361"/>
    </location>
</feature>
<dbReference type="GO" id="GO:0005886">
    <property type="term" value="C:plasma membrane"/>
    <property type="evidence" value="ECO:0007669"/>
    <property type="project" value="UniProtKB-SubCell"/>
</dbReference>
<evidence type="ECO:0000256" key="2">
    <source>
        <dbReference type="ARBA" id="ARBA00022475"/>
    </source>
</evidence>
<dbReference type="PROSITE" id="PS50262">
    <property type="entry name" value="G_PROTEIN_RECEP_F1_2"/>
    <property type="match status" value="1"/>
</dbReference>
<dbReference type="InterPro" id="IPR000276">
    <property type="entry name" value="GPCR_Rhodpsn"/>
</dbReference>
<evidence type="ECO:0000256" key="5">
    <source>
        <dbReference type="ARBA" id="ARBA00023040"/>
    </source>
</evidence>
<feature type="transmembrane region" description="Helical" evidence="10">
    <location>
        <begin position="243"/>
        <end position="262"/>
    </location>
</feature>
<dbReference type="EMBL" id="MTYJ01000055">
    <property type="protein sequence ID" value="OQV17899.1"/>
    <property type="molecule type" value="Genomic_DNA"/>
</dbReference>
<dbReference type="AlphaFoldDB" id="A0A1W0WRT4"/>
<comment type="caution">
    <text evidence="12">The sequence shown here is derived from an EMBL/GenBank/DDBJ whole genome shotgun (WGS) entry which is preliminary data.</text>
</comment>
<evidence type="ECO:0000313" key="13">
    <source>
        <dbReference type="Proteomes" id="UP000192578"/>
    </source>
</evidence>
<dbReference type="Proteomes" id="UP000192578">
    <property type="component" value="Unassembled WGS sequence"/>
</dbReference>
<name>A0A1W0WRT4_HYPEX</name>